<accession>A0A0A9DJT5</accession>
<sequence length="19" mass="2276">MHRDFCCLFPNVNLTSHLQ</sequence>
<reference evidence="1" key="1">
    <citation type="submission" date="2014-09" db="EMBL/GenBank/DDBJ databases">
        <authorList>
            <person name="Magalhaes I.L.F."/>
            <person name="Oliveira U."/>
            <person name="Santos F.R."/>
            <person name="Vidigal T.H.D.A."/>
            <person name="Brescovit A.D."/>
            <person name="Santos A.J."/>
        </authorList>
    </citation>
    <scope>NUCLEOTIDE SEQUENCE</scope>
    <source>
        <tissue evidence="1">Shoot tissue taken approximately 20 cm above the soil surface</tissue>
    </source>
</reference>
<evidence type="ECO:0000313" key="1">
    <source>
        <dbReference type="EMBL" id="JAD85920.1"/>
    </source>
</evidence>
<organism evidence="1">
    <name type="scientific">Arundo donax</name>
    <name type="common">Giant reed</name>
    <name type="synonym">Donax arundinaceus</name>
    <dbReference type="NCBI Taxonomy" id="35708"/>
    <lineage>
        <taxon>Eukaryota</taxon>
        <taxon>Viridiplantae</taxon>
        <taxon>Streptophyta</taxon>
        <taxon>Embryophyta</taxon>
        <taxon>Tracheophyta</taxon>
        <taxon>Spermatophyta</taxon>
        <taxon>Magnoliopsida</taxon>
        <taxon>Liliopsida</taxon>
        <taxon>Poales</taxon>
        <taxon>Poaceae</taxon>
        <taxon>PACMAD clade</taxon>
        <taxon>Arundinoideae</taxon>
        <taxon>Arundineae</taxon>
        <taxon>Arundo</taxon>
    </lineage>
</organism>
<reference evidence="1" key="2">
    <citation type="journal article" date="2015" name="Data Brief">
        <title>Shoot transcriptome of the giant reed, Arundo donax.</title>
        <authorList>
            <person name="Barrero R.A."/>
            <person name="Guerrero F.D."/>
            <person name="Moolhuijzen P."/>
            <person name="Goolsby J.A."/>
            <person name="Tidwell J."/>
            <person name="Bellgard S.E."/>
            <person name="Bellgard M.I."/>
        </authorList>
    </citation>
    <scope>NUCLEOTIDE SEQUENCE</scope>
    <source>
        <tissue evidence="1">Shoot tissue taken approximately 20 cm above the soil surface</tissue>
    </source>
</reference>
<dbReference type="EMBL" id="GBRH01211975">
    <property type="protein sequence ID" value="JAD85920.1"/>
    <property type="molecule type" value="Transcribed_RNA"/>
</dbReference>
<dbReference type="AlphaFoldDB" id="A0A0A9DJT5"/>
<proteinExistence type="predicted"/>
<protein>
    <submittedName>
        <fullName evidence="1">Uncharacterized protein</fullName>
    </submittedName>
</protein>
<name>A0A0A9DJT5_ARUDO</name>